<feature type="compositionally biased region" description="Gly residues" evidence="1">
    <location>
        <begin position="96"/>
        <end position="133"/>
    </location>
</feature>
<evidence type="ECO:0000313" key="2">
    <source>
        <dbReference type="EMBL" id="CAA9292355.1"/>
    </source>
</evidence>
<proteinExistence type="predicted"/>
<evidence type="ECO:0000256" key="1">
    <source>
        <dbReference type="SAM" id="MobiDB-lite"/>
    </source>
</evidence>
<dbReference type="AlphaFoldDB" id="A0A6J4K0F5"/>
<dbReference type="EMBL" id="CADCTP010000433">
    <property type="protein sequence ID" value="CAA9292355.1"/>
    <property type="molecule type" value="Genomic_DNA"/>
</dbReference>
<feature type="region of interest" description="Disordered" evidence="1">
    <location>
        <begin position="82"/>
        <end position="133"/>
    </location>
</feature>
<gene>
    <name evidence="2" type="ORF">AVDCRST_MAG41-4472</name>
</gene>
<accession>A0A6J4K0F5</accession>
<sequence>MGNGFVTDPGQLTALATTLYRLKADYEAVTVTSEADGETLGSRDVESGAHTVRTTWTRTRPEVGRLLDQLAQGVFAAAREYGWTEEQARRDASGSPTGGGPGGGSPPGGGTSAGGGAAPGGGTSPGGGTGASP</sequence>
<protein>
    <submittedName>
        <fullName evidence="2">Uncharacterized protein</fullName>
    </submittedName>
</protein>
<organism evidence="2">
    <name type="scientific">uncultured Mycobacteriales bacterium</name>
    <dbReference type="NCBI Taxonomy" id="581187"/>
    <lineage>
        <taxon>Bacteria</taxon>
        <taxon>Bacillati</taxon>
        <taxon>Actinomycetota</taxon>
        <taxon>Actinomycetes</taxon>
        <taxon>Mycobacteriales</taxon>
        <taxon>environmental samples</taxon>
    </lineage>
</organism>
<name>A0A6J4K0F5_9ACTN</name>
<reference evidence="2" key="1">
    <citation type="submission" date="2020-02" db="EMBL/GenBank/DDBJ databases">
        <authorList>
            <person name="Meier V. D."/>
        </authorList>
    </citation>
    <scope>NUCLEOTIDE SEQUENCE</scope>
    <source>
        <strain evidence="2">AVDCRST_MAG41</strain>
    </source>
</reference>
<feature type="non-terminal residue" evidence="2">
    <location>
        <position position="133"/>
    </location>
</feature>